<dbReference type="EMBL" id="OU963863">
    <property type="protein sequence ID" value="CAH0384349.1"/>
    <property type="molecule type" value="Genomic_DNA"/>
</dbReference>
<protein>
    <recommendedName>
        <fullName evidence="4">Voltage-dependent T-type calcium channel subunit alpha-1G</fullName>
    </recommendedName>
</protein>
<accession>A0A9P0F119</accession>
<organism evidence="2 3">
    <name type="scientific">Bemisia tabaci</name>
    <name type="common">Sweetpotato whitefly</name>
    <name type="synonym">Aleurodes tabaci</name>
    <dbReference type="NCBI Taxonomy" id="7038"/>
    <lineage>
        <taxon>Eukaryota</taxon>
        <taxon>Metazoa</taxon>
        <taxon>Ecdysozoa</taxon>
        <taxon>Arthropoda</taxon>
        <taxon>Hexapoda</taxon>
        <taxon>Insecta</taxon>
        <taxon>Pterygota</taxon>
        <taxon>Neoptera</taxon>
        <taxon>Paraneoptera</taxon>
        <taxon>Hemiptera</taxon>
        <taxon>Sternorrhyncha</taxon>
        <taxon>Aleyrodoidea</taxon>
        <taxon>Aleyrodidae</taxon>
        <taxon>Aleyrodinae</taxon>
        <taxon>Bemisia</taxon>
    </lineage>
</organism>
<keyword evidence="3" id="KW-1185">Reference proteome</keyword>
<evidence type="ECO:0000313" key="3">
    <source>
        <dbReference type="Proteomes" id="UP001152759"/>
    </source>
</evidence>
<dbReference type="Proteomes" id="UP001152759">
    <property type="component" value="Chromosome 2"/>
</dbReference>
<evidence type="ECO:0000313" key="2">
    <source>
        <dbReference type="EMBL" id="CAH0384349.1"/>
    </source>
</evidence>
<reference evidence="2" key="1">
    <citation type="submission" date="2021-12" db="EMBL/GenBank/DDBJ databases">
        <authorList>
            <person name="King R."/>
        </authorList>
    </citation>
    <scope>NUCLEOTIDE SEQUENCE</scope>
</reference>
<dbReference type="AlphaFoldDB" id="A0A9P0F119"/>
<feature type="compositionally biased region" description="Acidic residues" evidence="1">
    <location>
        <begin position="25"/>
        <end position="74"/>
    </location>
</feature>
<name>A0A9P0F119_BEMTA</name>
<evidence type="ECO:0008006" key="4">
    <source>
        <dbReference type="Google" id="ProtNLM"/>
    </source>
</evidence>
<gene>
    <name evidence="2" type="ORF">BEMITA_LOCUS3680</name>
</gene>
<sequence length="139" mass="16386">MTSAVSEYRYRGHTDPNEIITTDLEYSDEDDYDNDDDENDDDDDDDDEDDDDDDDDEDEDEDDEDDDDDEDDVNNIEQSPYPGFVPISLKYLDQTSRPRNWCLAMITNPYPFLTTISCSLKHVPPIRFRLWPRTLDRQE</sequence>
<feature type="region of interest" description="Disordered" evidence="1">
    <location>
        <begin position="1"/>
        <end position="84"/>
    </location>
</feature>
<evidence type="ECO:0000256" key="1">
    <source>
        <dbReference type="SAM" id="MobiDB-lite"/>
    </source>
</evidence>
<proteinExistence type="predicted"/>